<evidence type="ECO:0000313" key="2">
    <source>
        <dbReference type="Proteomes" id="UP000285908"/>
    </source>
</evidence>
<sequence length="475" mass="52834">MSQTFDSFILFAEMRTGSNFLEENLRKIAGITMWGEAFNVQFMGRAGQSQMAGIDIADRNEDPARLLRAMRDRSDGIAGFRFFHDHDARVFERCIDDPRCAKIVLTRNPLDSYVSLKIARSTGQWRLGDMKQARTAQVTFDADEFAGHLDQTGAFRAEVERRLQVSGQTAFHISYDQIQDVAVLNGIAAYLGVAGRIDRPSDRTKVQNPGTMRDKVANYDEMQAALARLDPFALGRMPDFEPRRGPAVPGHVAAREAPVLYMPVRGTDRDRVETWLAALDSTSRDDLRRGLSQKDLRQWKRRHPGHRSFTVIGHPVDRLHRAFCRHILSTGPESFGEMREVLRLQYGLPIPEGAPGAGWDAAAHRAAFLAFAGFVRGNIAGQTSLRVDPSWASQSAVLQGMAEVLLPDMVLREDSLPTGLDQLAQAAGIAAAPPAPPRTEEGPIPLGQIYDDEVEGIVRGIYQRDYMMFGFRARG</sequence>
<accession>A0A438AGM4</accession>
<name>A0A438AGM4_9RHOB</name>
<dbReference type="EMBL" id="RQXX01000003">
    <property type="protein sequence ID" value="RVV97860.1"/>
    <property type="molecule type" value="Genomic_DNA"/>
</dbReference>
<dbReference type="AlphaFoldDB" id="A0A438AGM4"/>
<dbReference type="OrthoDB" id="7802556at2"/>
<dbReference type="InterPro" id="IPR027417">
    <property type="entry name" value="P-loop_NTPase"/>
</dbReference>
<reference evidence="1 2" key="1">
    <citation type="submission" date="2018-11" db="EMBL/GenBank/DDBJ databases">
        <title>Mesobaculum littorinae gen. nov., sp. nov., isolated from Littorina scabra that represents a novel genus of the order Rhodobacteraceae.</title>
        <authorList>
            <person name="Li F."/>
        </authorList>
    </citation>
    <scope>NUCLEOTIDE SEQUENCE [LARGE SCALE GENOMIC DNA]</scope>
    <source>
        <strain evidence="1 2">M0103</strain>
    </source>
</reference>
<comment type="caution">
    <text evidence="1">The sequence shown here is derived from an EMBL/GenBank/DDBJ whole genome shotgun (WGS) entry which is preliminary data.</text>
</comment>
<proteinExistence type="predicted"/>
<dbReference type="SUPFAM" id="SSF52540">
    <property type="entry name" value="P-loop containing nucleoside triphosphate hydrolases"/>
    <property type="match status" value="1"/>
</dbReference>
<dbReference type="RefSeq" id="WP_127906525.1">
    <property type="nucleotide sequence ID" value="NZ_RQXX01000003.1"/>
</dbReference>
<dbReference type="Gene3D" id="3.40.50.300">
    <property type="entry name" value="P-loop containing nucleotide triphosphate hydrolases"/>
    <property type="match status" value="1"/>
</dbReference>
<gene>
    <name evidence="1" type="ORF">EKE94_10280</name>
</gene>
<organism evidence="1 2">
    <name type="scientific">Mesobaculum littorinae</name>
    <dbReference type="NCBI Taxonomy" id="2486419"/>
    <lineage>
        <taxon>Bacteria</taxon>
        <taxon>Pseudomonadati</taxon>
        <taxon>Pseudomonadota</taxon>
        <taxon>Alphaproteobacteria</taxon>
        <taxon>Rhodobacterales</taxon>
        <taxon>Roseobacteraceae</taxon>
        <taxon>Mesobaculum</taxon>
    </lineage>
</organism>
<keyword evidence="2" id="KW-1185">Reference proteome</keyword>
<protein>
    <submittedName>
        <fullName evidence="1">Nodulation protein NodH</fullName>
    </submittedName>
</protein>
<evidence type="ECO:0000313" key="1">
    <source>
        <dbReference type="EMBL" id="RVV97860.1"/>
    </source>
</evidence>
<dbReference type="Proteomes" id="UP000285908">
    <property type="component" value="Unassembled WGS sequence"/>
</dbReference>